<dbReference type="GO" id="GO:0005525">
    <property type="term" value="F:GTP binding"/>
    <property type="evidence" value="ECO:0007669"/>
    <property type="project" value="InterPro"/>
</dbReference>
<keyword evidence="3" id="KW-1185">Reference proteome</keyword>
<proteinExistence type="predicted"/>
<evidence type="ECO:0000313" key="3">
    <source>
        <dbReference type="Proteomes" id="UP000239724"/>
    </source>
</evidence>
<dbReference type="EMBL" id="NHRY01000060">
    <property type="protein sequence ID" value="PPQ36232.1"/>
    <property type="molecule type" value="Genomic_DNA"/>
</dbReference>
<evidence type="ECO:0000259" key="1">
    <source>
        <dbReference type="Pfam" id="PF01926"/>
    </source>
</evidence>
<dbReference type="InterPro" id="IPR006073">
    <property type="entry name" value="GTP-bd"/>
</dbReference>
<dbReference type="OrthoDB" id="266521at2"/>
<dbReference type="Proteomes" id="UP000239724">
    <property type="component" value="Unassembled WGS sequence"/>
</dbReference>
<dbReference type="RefSeq" id="WP_104517828.1">
    <property type="nucleotide sequence ID" value="NZ_NHRY01000060.1"/>
</dbReference>
<dbReference type="AlphaFoldDB" id="A0A2S6NLL2"/>
<comment type="caution">
    <text evidence="2">The sequence shown here is derived from an EMBL/GenBank/DDBJ whole genome shotgun (WGS) entry which is preliminary data.</text>
</comment>
<name>A0A2S6NLL2_RHOGL</name>
<dbReference type="SUPFAM" id="SSF52540">
    <property type="entry name" value="P-loop containing nucleoside triphosphate hydrolases"/>
    <property type="match status" value="1"/>
</dbReference>
<organism evidence="2 3">
    <name type="scientific">Rhodopila globiformis</name>
    <name type="common">Rhodopseudomonas globiformis</name>
    <dbReference type="NCBI Taxonomy" id="1071"/>
    <lineage>
        <taxon>Bacteria</taxon>
        <taxon>Pseudomonadati</taxon>
        <taxon>Pseudomonadota</taxon>
        <taxon>Alphaproteobacteria</taxon>
        <taxon>Acetobacterales</taxon>
        <taxon>Acetobacteraceae</taxon>
        <taxon>Rhodopila</taxon>
    </lineage>
</organism>
<evidence type="ECO:0000313" key="2">
    <source>
        <dbReference type="EMBL" id="PPQ36232.1"/>
    </source>
</evidence>
<reference evidence="2 3" key="1">
    <citation type="journal article" date="2018" name="Arch. Microbiol.">
        <title>New insights into the metabolic potential of the phototrophic purple bacterium Rhodopila globiformis DSM 161(T) from its draft genome sequence and evidence for a vanadium-dependent nitrogenase.</title>
        <authorList>
            <person name="Imhoff J.F."/>
            <person name="Rahn T."/>
            <person name="Kunzel S."/>
            <person name="Neulinger S.C."/>
        </authorList>
    </citation>
    <scope>NUCLEOTIDE SEQUENCE [LARGE SCALE GENOMIC DNA]</scope>
    <source>
        <strain evidence="2 3">DSM 161</strain>
    </source>
</reference>
<accession>A0A2S6NLL2</accession>
<dbReference type="InterPro" id="IPR027417">
    <property type="entry name" value="P-loop_NTPase"/>
</dbReference>
<dbReference type="Pfam" id="PF01926">
    <property type="entry name" value="MMR_HSR1"/>
    <property type="match status" value="1"/>
</dbReference>
<feature type="domain" description="G" evidence="1">
    <location>
        <begin position="75"/>
        <end position="225"/>
    </location>
</feature>
<sequence length="622" mass="67708">MEALFSSIVADLETVRSACEQAGLPAESGPGSTAWTLLGGAEEADRFRREALMLGALMRLRVARLVFQRSGPRHLVVFGGNNVGKSTVVNILAAASVAGTSPEGGHTRHAEAFSMSEGPLFAWNPYAFAHFRQVPPAALENADFDCYAVAPIASDVLPPDVVLWDSPDCDAVGSIRYLAAVVEAVAAADVVVYVTSVEKYAVADLVEWVFDLSDAGIPILECVNKTSRKDRSLLVQRQAEDVFPAVARRTGLRQPDIPVVALRYMTEGEEPDLWGEDHPEATDLRDAALSRLAERHEVEEARAALRSVRRRLDHVLEPARREHAVRATWRAAVRDAVAGFVRTYEAEYLSGESVIEPFKQLNATLLEMLNPDIPIMAGAIRGLRAVQRIPTRLLQAAARGFASLFNEADHADSKLAPELKAYAMAHRSLLASLFETIAAERRAYHHHPFWDRLSDEWDRRTVRLADDFSQATVLHMERTDAEIKAAAADVLRALQQRPNVLTLLKMARVSLDVSGLLVGFAIPGHGSVAHDLLQDVVIAPAMLGATGFAASSAVEGYVAQRRAEIIDKLRADAREMADTLYVQPLEQLGDAIMASIGALGIDQALLDRLPADLRRLADGVGA</sequence>
<protein>
    <recommendedName>
        <fullName evidence="1">G domain-containing protein</fullName>
    </recommendedName>
</protein>
<gene>
    <name evidence="2" type="ORF">CCS01_05420</name>
</gene>
<dbReference type="Gene3D" id="3.40.50.300">
    <property type="entry name" value="P-loop containing nucleotide triphosphate hydrolases"/>
    <property type="match status" value="1"/>
</dbReference>